<evidence type="ECO:0000313" key="11">
    <source>
        <dbReference type="EMBL" id="JAG60518.1"/>
    </source>
</evidence>
<evidence type="ECO:0000256" key="1">
    <source>
        <dbReference type="ARBA" id="ARBA00004141"/>
    </source>
</evidence>
<dbReference type="InterPro" id="IPR003439">
    <property type="entry name" value="ABC_transporter-like_ATP-bd"/>
</dbReference>
<evidence type="ECO:0000256" key="7">
    <source>
        <dbReference type="ARBA" id="ARBA00022989"/>
    </source>
</evidence>
<dbReference type="Gene3D" id="3.40.50.300">
    <property type="entry name" value="P-loop containing nucleotide triphosphate hydrolases"/>
    <property type="match status" value="1"/>
</dbReference>
<dbReference type="PANTHER" id="PTHR48041:SF139">
    <property type="entry name" value="PROTEIN SCARLET"/>
    <property type="match status" value="1"/>
</dbReference>
<dbReference type="GO" id="GO:0005524">
    <property type="term" value="F:ATP binding"/>
    <property type="evidence" value="ECO:0007669"/>
    <property type="project" value="UniProtKB-KW"/>
</dbReference>
<dbReference type="GO" id="GO:0005886">
    <property type="term" value="C:plasma membrane"/>
    <property type="evidence" value="ECO:0007669"/>
    <property type="project" value="TreeGrafter"/>
</dbReference>
<dbReference type="Pfam" id="PF19055">
    <property type="entry name" value="ABC2_membrane_7"/>
    <property type="match status" value="1"/>
</dbReference>
<keyword evidence="7 9" id="KW-1133">Transmembrane helix</keyword>
<comment type="subcellular location">
    <subcellularLocation>
        <location evidence="1">Membrane</location>
        <topology evidence="1">Multi-pass membrane protein</topology>
    </subcellularLocation>
</comment>
<dbReference type="InterPro" id="IPR013525">
    <property type="entry name" value="ABC2_TM"/>
</dbReference>
<keyword evidence="8 9" id="KW-0472">Membrane</keyword>
<evidence type="ECO:0000256" key="6">
    <source>
        <dbReference type="ARBA" id="ARBA00022840"/>
    </source>
</evidence>
<dbReference type="EMBL" id="GBRD01005303">
    <property type="protein sequence ID" value="JAG60518.1"/>
    <property type="molecule type" value="Transcribed_RNA"/>
</dbReference>
<dbReference type="SUPFAM" id="SSF52540">
    <property type="entry name" value="P-loop containing nucleoside triphosphate hydrolases"/>
    <property type="match status" value="1"/>
</dbReference>
<protein>
    <recommendedName>
        <fullName evidence="10">ABC transporter domain-containing protein</fullName>
    </recommendedName>
</protein>
<dbReference type="InterPro" id="IPR003593">
    <property type="entry name" value="AAA+_ATPase"/>
</dbReference>
<dbReference type="PROSITE" id="PS50893">
    <property type="entry name" value="ABC_TRANSPORTER_2"/>
    <property type="match status" value="1"/>
</dbReference>
<dbReference type="PANTHER" id="PTHR48041">
    <property type="entry name" value="ABC TRANSPORTER G FAMILY MEMBER 28"/>
    <property type="match status" value="1"/>
</dbReference>
<feature type="transmembrane region" description="Helical" evidence="9">
    <location>
        <begin position="353"/>
        <end position="372"/>
    </location>
</feature>
<keyword evidence="4 9" id="KW-0812">Transmembrane</keyword>
<feature type="transmembrane region" description="Helical" evidence="9">
    <location>
        <begin position="579"/>
        <end position="602"/>
    </location>
</feature>
<keyword evidence="3" id="KW-0813">Transport</keyword>
<dbReference type="Pfam" id="PF01061">
    <property type="entry name" value="ABC2_membrane"/>
    <property type="match status" value="1"/>
</dbReference>
<dbReference type="InterPro" id="IPR043926">
    <property type="entry name" value="ABCG_dom"/>
</dbReference>
<dbReference type="GO" id="GO:0016887">
    <property type="term" value="F:ATP hydrolysis activity"/>
    <property type="evidence" value="ECO:0007669"/>
    <property type="project" value="InterPro"/>
</dbReference>
<evidence type="ECO:0000259" key="10">
    <source>
        <dbReference type="PROSITE" id="PS50893"/>
    </source>
</evidence>
<keyword evidence="5" id="KW-0547">Nucleotide-binding</keyword>
<feature type="domain" description="ABC transporter" evidence="10">
    <location>
        <begin position="33"/>
        <end position="269"/>
    </location>
</feature>
<dbReference type="GO" id="GO:0030659">
    <property type="term" value="C:cytoplasmic vesicle membrane"/>
    <property type="evidence" value="ECO:0007669"/>
    <property type="project" value="TreeGrafter"/>
</dbReference>
<dbReference type="SMART" id="SM00382">
    <property type="entry name" value="AAA"/>
    <property type="match status" value="1"/>
</dbReference>
<comment type="similarity">
    <text evidence="2">Belongs to the ABC transporter superfamily. ABCG family. Eye pigment precursor importer (TC 3.A.1.204) subfamily.</text>
</comment>
<evidence type="ECO:0000256" key="5">
    <source>
        <dbReference type="ARBA" id="ARBA00022741"/>
    </source>
</evidence>
<evidence type="ECO:0000256" key="2">
    <source>
        <dbReference type="ARBA" id="ARBA00005814"/>
    </source>
</evidence>
<organism evidence="11">
    <name type="scientific">Lygus hesperus</name>
    <name type="common">Western plant bug</name>
    <dbReference type="NCBI Taxonomy" id="30085"/>
    <lineage>
        <taxon>Eukaryota</taxon>
        <taxon>Metazoa</taxon>
        <taxon>Ecdysozoa</taxon>
        <taxon>Arthropoda</taxon>
        <taxon>Hexapoda</taxon>
        <taxon>Insecta</taxon>
        <taxon>Pterygota</taxon>
        <taxon>Neoptera</taxon>
        <taxon>Paraneoptera</taxon>
        <taxon>Hemiptera</taxon>
        <taxon>Heteroptera</taxon>
        <taxon>Panheteroptera</taxon>
        <taxon>Cimicomorpha</taxon>
        <taxon>Miridae</taxon>
        <taxon>Mirini</taxon>
        <taxon>Lygus</taxon>
    </lineage>
</organism>
<feature type="transmembrane region" description="Helical" evidence="9">
    <location>
        <begin position="432"/>
        <end position="457"/>
    </location>
</feature>
<proteinExistence type="inferred from homology"/>
<dbReference type="Pfam" id="PF00005">
    <property type="entry name" value="ABC_tran"/>
    <property type="match status" value="1"/>
</dbReference>
<accession>A0A0K8T4T1</accession>
<keyword evidence="6" id="KW-0067">ATP-binding</keyword>
<feature type="transmembrane region" description="Helical" evidence="9">
    <location>
        <begin position="464"/>
        <end position="491"/>
    </location>
</feature>
<dbReference type="AlphaFoldDB" id="A0A0K8T4T1"/>
<dbReference type="InterPro" id="IPR027417">
    <property type="entry name" value="P-loop_NTPase"/>
</dbReference>
<reference evidence="11" key="1">
    <citation type="submission" date="2014-09" db="EMBL/GenBank/DDBJ databases">
        <authorList>
            <person name="Magalhaes I.L.F."/>
            <person name="Oliveira U."/>
            <person name="Santos F.R."/>
            <person name="Vidigal T.H.D.A."/>
            <person name="Brescovit A.D."/>
            <person name="Santos A.J."/>
        </authorList>
    </citation>
    <scope>NUCLEOTIDE SEQUENCE</scope>
</reference>
<evidence type="ECO:0000256" key="8">
    <source>
        <dbReference type="ARBA" id="ARBA00023136"/>
    </source>
</evidence>
<dbReference type="InterPro" id="IPR050352">
    <property type="entry name" value="ABCG_transporters"/>
</dbReference>
<sequence length="611" mass="68132">MTTTYELMKPQISSVDVPEDLALTWENINLYAINVKNSLFKKKIVTRTKLLRKVSGIAKAGKLCAIMGPSGSGKTTLLTAIGQRNSGDIRREILLNGRPVTKDMMMKMSCFVPQKDLAIKSLTVMEHLRFMANLKMDQRTSQNTKKETIEMLLEEFNLSYCRWSRLSELSGGEMKRVSLAVPMLSDPPLLLCDEPTTGLDSFSAAQIVDLLRVFTAKGKLVIASVHQPASGIFEMFDTVCLLAPGGSQVFFGNVDEAKLHFSKLGFVLPPAYNTAEYLLSKLSTESQSLSRKFTDSESHKALLNDIEEISENSVHDDKMNKVFLKAYDFKTVSACTQLRFLAWRSALDLYRNLYMVFVQVALYACTAFLISVPVAHTDLDQLGIQNIQGRNFSVVVETGFAQSYSVLNTFPAEIPVVLREINNGLYKPLPYYIAKLFMLVVRTTLEALMFTAIIYLVSGASDDISFFVFALPVLLCAITSSAFGCCISAIFEDISVAMQLMNPMDFVSYITAGLFYQLNAAPVLSSLKYISRFYYGYEAMTILQWNGVNSIACSENKDLPCINTGQGVITEYGYHPNNLLLDVVGLLVMFLILNAIGFVFLLKRTRKEPSY</sequence>
<evidence type="ECO:0000256" key="4">
    <source>
        <dbReference type="ARBA" id="ARBA00022692"/>
    </source>
</evidence>
<evidence type="ECO:0000256" key="3">
    <source>
        <dbReference type="ARBA" id="ARBA00022448"/>
    </source>
</evidence>
<name>A0A0K8T4T1_LYGHE</name>
<dbReference type="GO" id="GO:0140359">
    <property type="term" value="F:ABC-type transporter activity"/>
    <property type="evidence" value="ECO:0007669"/>
    <property type="project" value="InterPro"/>
</dbReference>
<evidence type="ECO:0000256" key="9">
    <source>
        <dbReference type="SAM" id="Phobius"/>
    </source>
</evidence>